<comment type="caution">
    <text evidence="2">The sequence shown here is derived from an EMBL/GenBank/DDBJ whole genome shotgun (WGS) entry which is preliminary data.</text>
</comment>
<dbReference type="EMBL" id="LUEZ02000041">
    <property type="protein sequence ID" value="RDB25283.1"/>
    <property type="molecule type" value="Genomic_DNA"/>
</dbReference>
<proteinExistence type="predicted"/>
<feature type="coiled-coil region" evidence="1">
    <location>
        <begin position="40"/>
        <end position="135"/>
    </location>
</feature>
<reference evidence="2" key="1">
    <citation type="submission" date="2018-04" db="EMBL/GenBank/DDBJ databases">
        <title>Whole genome sequencing of Hypsizygus marmoreus.</title>
        <authorList>
            <person name="Choi I.-G."/>
            <person name="Min B."/>
            <person name="Kim J.-G."/>
            <person name="Kim S."/>
            <person name="Oh Y.-L."/>
            <person name="Kong W.-S."/>
            <person name="Park H."/>
            <person name="Jeong J."/>
            <person name="Song E.-S."/>
        </authorList>
    </citation>
    <scope>NUCLEOTIDE SEQUENCE [LARGE SCALE GENOMIC DNA]</scope>
    <source>
        <strain evidence="2">51987-8</strain>
    </source>
</reference>
<name>A0A369K078_HYPMA</name>
<keyword evidence="3" id="KW-1185">Reference proteome</keyword>
<gene>
    <name evidence="2" type="ORF">Hypma_007350</name>
</gene>
<evidence type="ECO:0000313" key="2">
    <source>
        <dbReference type="EMBL" id="RDB25283.1"/>
    </source>
</evidence>
<organism evidence="2 3">
    <name type="scientific">Hypsizygus marmoreus</name>
    <name type="common">White beech mushroom</name>
    <name type="synonym">Agaricus marmoreus</name>
    <dbReference type="NCBI Taxonomy" id="39966"/>
    <lineage>
        <taxon>Eukaryota</taxon>
        <taxon>Fungi</taxon>
        <taxon>Dikarya</taxon>
        <taxon>Basidiomycota</taxon>
        <taxon>Agaricomycotina</taxon>
        <taxon>Agaricomycetes</taxon>
        <taxon>Agaricomycetidae</taxon>
        <taxon>Agaricales</taxon>
        <taxon>Tricholomatineae</taxon>
        <taxon>Lyophyllaceae</taxon>
        <taxon>Hypsizygus</taxon>
    </lineage>
</organism>
<dbReference type="Gene3D" id="1.20.5.170">
    <property type="match status" value="1"/>
</dbReference>
<evidence type="ECO:0000256" key="1">
    <source>
        <dbReference type="SAM" id="Coils"/>
    </source>
</evidence>
<dbReference type="OrthoDB" id="3071729at2759"/>
<accession>A0A369K078</accession>
<protein>
    <submittedName>
        <fullName evidence="2">Uncharacterized protein</fullName>
    </submittedName>
</protein>
<dbReference type="Gene3D" id="1.20.1280.50">
    <property type="match status" value="1"/>
</dbReference>
<dbReference type="InParanoid" id="A0A369K078"/>
<dbReference type="STRING" id="39966.A0A369K078"/>
<dbReference type="Proteomes" id="UP000076154">
    <property type="component" value="Unassembled WGS sequence"/>
</dbReference>
<sequence>MAKRKRTTKKPAPAEVELAPKLVRRPGPNGERLYELESAKFELETRLTTLTHQLKNAQARLKSTSKQVVEVTKDIASGQPAAKRTGKTTTPERLKELESKQAEHETQIDGLTRELRTAQASLQSTNAQIAQLTNALAPVTRVSDEILQAIFRYGCSHAEKDTEWLHNMPPRLLFLIRLTQVTSRWRTTAINDPLLWSHIDLHFALSTELLDLQLQRSQSAPLDIVFDFGSRTPESPWTTESSEESSEEFCEVYLPIILPTLPRWRTLSFRSLGFRPTLAVFRRLRPLAAPALECIAVETGDMHNVDDGEDLDAVVYPDHKDYKVFTRGAPRLTAIHVHNLEFPAFFEPPVGNIRTFRFTGNVRMSCKMFRKAVKPMVKLRELIIGPNVVKLEKGEDNVVVVPTVVSVKKAGHNVWDYDDDDGLQWIIRGAKDIESVMPSRRKA</sequence>
<keyword evidence="1" id="KW-0175">Coiled coil</keyword>
<evidence type="ECO:0000313" key="3">
    <source>
        <dbReference type="Proteomes" id="UP000076154"/>
    </source>
</evidence>
<dbReference type="AlphaFoldDB" id="A0A369K078"/>